<evidence type="ECO:0000313" key="2">
    <source>
        <dbReference type="Proteomes" id="UP000050792"/>
    </source>
</evidence>
<keyword evidence="1" id="KW-0175">Coiled coil</keyword>
<dbReference type="Proteomes" id="UP000050792">
    <property type="component" value="Unassembled WGS sequence"/>
</dbReference>
<accession>A0AA85ERK0</accession>
<dbReference type="AlphaFoldDB" id="A0AA85ERK0"/>
<proteinExistence type="predicted"/>
<evidence type="ECO:0000313" key="3">
    <source>
        <dbReference type="WBParaSite" id="SRDH1_20670.1"/>
    </source>
</evidence>
<organism evidence="2 3">
    <name type="scientific">Schistosoma rodhaini</name>
    <dbReference type="NCBI Taxonomy" id="6188"/>
    <lineage>
        <taxon>Eukaryota</taxon>
        <taxon>Metazoa</taxon>
        <taxon>Spiralia</taxon>
        <taxon>Lophotrochozoa</taxon>
        <taxon>Platyhelminthes</taxon>
        <taxon>Trematoda</taxon>
        <taxon>Digenea</taxon>
        <taxon>Strigeidida</taxon>
        <taxon>Schistosomatoidea</taxon>
        <taxon>Schistosomatidae</taxon>
        <taxon>Schistosoma</taxon>
    </lineage>
</organism>
<protein>
    <submittedName>
        <fullName evidence="3">Uncharacterized protein</fullName>
    </submittedName>
</protein>
<reference evidence="2" key="1">
    <citation type="submission" date="2022-06" db="EMBL/GenBank/DDBJ databases">
        <authorList>
            <person name="Berger JAMES D."/>
            <person name="Berger JAMES D."/>
        </authorList>
    </citation>
    <scope>NUCLEOTIDE SEQUENCE [LARGE SCALE GENOMIC DNA]</scope>
</reference>
<name>A0AA85ERK0_9TREM</name>
<reference evidence="3" key="2">
    <citation type="submission" date="2023-11" db="UniProtKB">
        <authorList>
            <consortium name="WormBaseParasite"/>
        </authorList>
    </citation>
    <scope>IDENTIFICATION</scope>
</reference>
<dbReference type="SUPFAM" id="SSF46966">
    <property type="entry name" value="Spectrin repeat"/>
    <property type="match status" value="1"/>
</dbReference>
<dbReference type="Gene3D" id="1.20.58.60">
    <property type="match status" value="1"/>
</dbReference>
<evidence type="ECO:0000256" key="1">
    <source>
        <dbReference type="SAM" id="Coils"/>
    </source>
</evidence>
<sequence>MSQKSELTQLNSLCESIQQTTNDSGAKNSLNQLLMQYHNLIKSCEDVLSKLQLVFMENREFQVLCNSIRNLLNTLTTELKSINTNDQNSNLSENHLNTITSIREKLRSSQPKLLELSDRADRICRASSTAALTMNQMFMTHSSQLDSTDSANKPMLTGYNHQLSTNQIEIDNLQTETIGSKAKRQLNEFRKEFNEISQQITEYQEKLNHLVNEQKNLSELYNDLRSWMDKTEKKLTILELGKLVNQTETNEQNIRPIIHGSNKFNENNWNIYIQQVTALNKELNEYSQKYEQFCENMPNTTNINGQTNKYNQLIGRFTEMKGKIQQFTSWINTIQQNYSAFRDSAQTTERWMSSINFRLMSSGNNNTNSNLTGNLSAYQDSTTQIDQLMKEIDKEGKSLLENTHQLVHLLIHGITKDQTTISRTNRICESVTCPYREIPMDHSVVDNWKYLVNSSNEEKLLDRIALDALERNKEIETSYINIHSNAQSIKSRIDDQLNRFKAYIDSLNSVATFILNDLQSWWKRLSIISQSSAAVATIKGITTTNQLNAKPDPISSNSYNVTGFTTYPNKSFINYQIDRLKQLTNEKPPAKAVSLEDVGHQLAMTLAMQSQLITMKRELSTLGYKCGMSSVEIDYISQEGDMSSDNKGNSSDQTLVKLLAKHVQNVIDIENKKLECHTEQLRELRTKWEHYVKERDMFGRWLSERQTACHHLLELRSRSTQPEDEESRALEDFLNSLKDKEYQINELTKLYQDLIQHNTQILDPLLDRLNTEYKNLLNQTKSRIDRVKNIKNERKPIEESQSEYRGKIPILPEKAEALVHSSAKTLKHTKLLNELAKSVNQLKNEVITSEVDAQRNTLILKRHIKMLAANQHYHHS</sequence>
<keyword evidence="2" id="KW-1185">Reference proteome</keyword>
<dbReference type="WBParaSite" id="SRDH1_20670.1">
    <property type="protein sequence ID" value="SRDH1_20670.1"/>
    <property type="gene ID" value="SRDH1_20670"/>
</dbReference>
<feature type="coiled-coil region" evidence="1">
    <location>
        <begin position="186"/>
        <end position="220"/>
    </location>
</feature>